<dbReference type="AlphaFoldDB" id="A0A227IV31"/>
<proteinExistence type="predicted"/>
<evidence type="ECO:0000313" key="3">
    <source>
        <dbReference type="Proteomes" id="UP000214596"/>
    </source>
</evidence>
<protein>
    <recommendedName>
        <fullName evidence="4">ABC transporter ATP-binding protein</fullName>
    </recommendedName>
</protein>
<sequence>MNKESWDNHPIIEQIKSQSQKQSEEMMGLIRRHQHSTHFDDPIFELKNGQVEYTEKRIFTDLNWRIDKGQHWQVKGPNGCGK</sequence>
<feature type="region of interest" description="Disordered" evidence="1">
    <location>
        <begin position="1"/>
        <end position="27"/>
    </location>
</feature>
<reference evidence="2 3" key="1">
    <citation type="journal article" date="2017" name="Appl. Environ. Microbiol.">
        <title>Parallel evolution of two clades of a major Atlantic endemic Vibrio parahaemolyticus pathogen lineage by independent acquisition of related pathogenicity islands.</title>
        <authorList>
            <person name="Xu F."/>
            <person name="Gonzalez-Escalona N."/>
            <person name="Drees K.P."/>
            <person name="Sebra R.P."/>
            <person name="Cooper V.S."/>
            <person name="Jones S.H."/>
            <person name="Whistler C.A."/>
        </authorList>
    </citation>
    <scope>NUCLEOTIDE SEQUENCE [LARGE SCALE GENOMIC DNA]</scope>
    <source>
        <strain evidence="2 3">MAVP-3</strain>
    </source>
</reference>
<name>A0A227IV31_VIBPH</name>
<dbReference type="Gene3D" id="3.40.50.300">
    <property type="entry name" value="P-loop containing nucleotide triphosphate hydrolases"/>
    <property type="match status" value="1"/>
</dbReference>
<dbReference type="InterPro" id="IPR027417">
    <property type="entry name" value="P-loop_NTPase"/>
</dbReference>
<feature type="compositionally biased region" description="Low complexity" evidence="1">
    <location>
        <begin position="11"/>
        <end position="21"/>
    </location>
</feature>
<evidence type="ECO:0008006" key="4">
    <source>
        <dbReference type="Google" id="ProtNLM"/>
    </source>
</evidence>
<dbReference type="CDD" id="cd00267">
    <property type="entry name" value="ABC_ATPase"/>
    <property type="match status" value="1"/>
</dbReference>
<organism evidence="2 3">
    <name type="scientific">Vibrio parahaemolyticus</name>
    <dbReference type="NCBI Taxonomy" id="670"/>
    <lineage>
        <taxon>Bacteria</taxon>
        <taxon>Pseudomonadati</taxon>
        <taxon>Pseudomonadota</taxon>
        <taxon>Gammaproteobacteria</taxon>
        <taxon>Vibrionales</taxon>
        <taxon>Vibrionaceae</taxon>
        <taxon>Vibrio</taxon>
    </lineage>
</organism>
<evidence type="ECO:0000256" key="1">
    <source>
        <dbReference type="SAM" id="MobiDB-lite"/>
    </source>
</evidence>
<accession>A0A227IV31</accession>
<gene>
    <name evidence="2" type="ORF">CA163_36990</name>
</gene>
<comment type="caution">
    <text evidence="2">The sequence shown here is derived from an EMBL/GenBank/DDBJ whole genome shotgun (WGS) entry which is preliminary data.</text>
</comment>
<dbReference type="SUPFAM" id="SSF52540">
    <property type="entry name" value="P-loop containing nucleoside triphosphate hydrolases"/>
    <property type="match status" value="1"/>
</dbReference>
<feature type="non-terminal residue" evidence="2">
    <location>
        <position position="1"/>
    </location>
</feature>
<evidence type="ECO:0000313" key="2">
    <source>
        <dbReference type="EMBL" id="OXE26733.1"/>
    </source>
</evidence>
<dbReference type="Proteomes" id="UP000214596">
    <property type="component" value="Unassembled WGS sequence"/>
</dbReference>
<feature type="non-terminal residue" evidence="2">
    <location>
        <position position="82"/>
    </location>
</feature>
<dbReference type="EMBL" id="NIXT01005019">
    <property type="protein sequence ID" value="OXE26733.1"/>
    <property type="molecule type" value="Genomic_DNA"/>
</dbReference>